<dbReference type="EMBL" id="AAXF02000033">
    <property type="protein sequence ID" value="EDO13815.1"/>
    <property type="molecule type" value="Genomic_DNA"/>
</dbReference>
<sequence>MATNGKLKRFLLSVQSAYRELCERSVVFTASGIKEGAVPFHPLSVLTANR</sequence>
<reference evidence="2" key="2">
    <citation type="submission" date="2007-04" db="EMBL/GenBank/DDBJ databases">
        <title>Draft genome sequence of Bacteroides ovatus (ATCC 8483).</title>
        <authorList>
            <person name="Sudarsanam P."/>
            <person name="Ley R."/>
            <person name="Guruge J."/>
            <person name="Turnbaugh P.J."/>
            <person name="Mahowald M."/>
            <person name="Liep D."/>
            <person name="Gordon J."/>
        </authorList>
    </citation>
    <scope>NUCLEOTIDE SEQUENCE [LARGE SCALE GENOMIC DNA]</scope>
    <source>
        <strain evidence="2">ATCC 8483 / DSM 1896 / JCM 5824 / BCRC 10623 / CCUG 4943 / NCTC 11153</strain>
    </source>
</reference>
<dbReference type="AlphaFoldDB" id="A0AAN3AEF5"/>
<evidence type="ECO:0000313" key="2">
    <source>
        <dbReference type="Proteomes" id="UP000005475"/>
    </source>
</evidence>
<protein>
    <submittedName>
        <fullName evidence="1">Uncharacterized protein</fullName>
    </submittedName>
</protein>
<name>A0AAN3AEF5_BACO1</name>
<evidence type="ECO:0000313" key="1">
    <source>
        <dbReference type="EMBL" id="EDO13815.1"/>
    </source>
</evidence>
<organism evidence="1 2">
    <name type="scientific">Bacteroides ovatus (strain ATCC 8483 / DSM 1896 / JCM 5824 / BCRC 10623 / CCUG 4943 / NCTC 11153)</name>
    <dbReference type="NCBI Taxonomy" id="411476"/>
    <lineage>
        <taxon>Bacteria</taxon>
        <taxon>Pseudomonadati</taxon>
        <taxon>Bacteroidota</taxon>
        <taxon>Bacteroidia</taxon>
        <taxon>Bacteroidales</taxon>
        <taxon>Bacteroidaceae</taxon>
        <taxon>Bacteroides</taxon>
    </lineage>
</organism>
<accession>A0AAN3AEF5</accession>
<dbReference type="Proteomes" id="UP000005475">
    <property type="component" value="Unassembled WGS sequence"/>
</dbReference>
<proteinExistence type="predicted"/>
<comment type="caution">
    <text evidence="1">The sequence shown here is derived from an EMBL/GenBank/DDBJ whole genome shotgun (WGS) entry which is preliminary data.</text>
</comment>
<reference evidence="1 2" key="1">
    <citation type="submission" date="2007-03" db="EMBL/GenBank/DDBJ databases">
        <authorList>
            <person name="Fulton L."/>
            <person name="Clifton S."/>
            <person name="Fulton B."/>
            <person name="Xu J."/>
            <person name="Minx P."/>
            <person name="Pepin K.H."/>
            <person name="Johnson M."/>
            <person name="Thiruvilangam P."/>
            <person name="Bhonagiri V."/>
            <person name="Nash W.E."/>
            <person name="Mardis E.R."/>
            <person name="Wilson R.K."/>
        </authorList>
    </citation>
    <scope>NUCLEOTIDE SEQUENCE [LARGE SCALE GENOMIC DNA]</scope>
    <source>
        <strain evidence="2">ATCC 8483 / DSM 1896 / JCM 5824 / BCRC 10623 / CCUG 4943 / NCTC 11153</strain>
    </source>
</reference>
<gene>
    <name evidence="1" type="ORF">BACOVA_00440</name>
</gene>